<evidence type="ECO:0000313" key="1">
    <source>
        <dbReference type="EMBL" id="CUU55808.1"/>
    </source>
</evidence>
<accession>A0A0S4QJV8</accession>
<reference evidence="2" key="1">
    <citation type="submission" date="2015-11" db="EMBL/GenBank/DDBJ databases">
        <authorList>
            <person name="Varghese N."/>
        </authorList>
    </citation>
    <scope>NUCLEOTIDE SEQUENCE [LARGE SCALE GENOMIC DNA]</scope>
    <source>
        <strain evidence="2">DSM 45899</strain>
    </source>
</reference>
<dbReference type="EMBL" id="FAOZ01000006">
    <property type="protein sequence ID" value="CUU55808.1"/>
    <property type="molecule type" value="Genomic_DNA"/>
</dbReference>
<keyword evidence="2" id="KW-1185">Reference proteome</keyword>
<protein>
    <submittedName>
        <fullName evidence="1">Uncharacterized protein</fullName>
    </submittedName>
</protein>
<proteinExistence type="predicted"/>
<dbReference type="AlphaFoldDB" id="A0A0S4QJV8"/>
<name>A0A0S4QJV8_9ACTN</name>
<organism evidence="1 2">
    <name type="scientific">Parafrankia irregularis</name>
    <dbReference type="NCBI Taxonomy" id="795642"/>
    <lineage>
        <taxon>Bacteria</taxon>
        <taxon>Bacillati</taxon>
        <taxon>Actinomycetota</taxon>
        <taxon>Actinomycetes</taxon>
        <taxon>Frankiales</taxon>
        <taxon>Frankiaceae</taxon>
        <taxon>Parafrankia</taxon>
    </lineage>
</organism>
<dbReference type="Proteomes" id="UP000198802">
    <property type="component" value="Unassembled WGS sequence"/>
</dbReference>
<gene>
    <name evidence="1" type="ORF">Ga0074812_10662</name>
</gene>
<dbReference type="RefSeq" id="WP_091274886.1">
    <property type="nucleotide sequence ID" value="NZ_FAOZ01000006.1"/>
</dbReference>
<sequence length="679" mass="72347">MPMSGDRVVVDPETLQRMISKLGDLRGTLQAQAQVLTAQVAAVPLAVDTPNRLRAVDTWAAEQEARLHRRLVLAQAADPAVRDSPRLVFLPTSSDRYETSEQASGAGRALAEELLRPDPDRPGGQRITTALTDLGARVADPDFVAGFFDRLGPTGLARLLYRLFVPAGPAAQQRAAVILGRGLATYSGVRDLAGGWLRGFNRAGRPGEVETSLLGPLLAHGQFAPALLERLGDLFFGTADGSLHDAGLRPGPRGTADGSRWTAGSMHRDYAAALLRAIAAQPRLAAEFATRHLSHLLSASHLQGGGLARALRPDGDAWSAQLEPARAALIAAAGGSAARHDQPAAAREFVVRLVEMTAGPDAAHVSAHMRAAFGQILHAWRDDLYAAVTSPLPPDTSAPGLGLTPGQWATLLRESLRGGASAPLLAADAVTFAAGLDLRAWEQTRGYNRPDTGYYPASPRALAYHQSNEVATFFGAALTDVAEAELRDHAANVAAHQRRTAVLLDVLAETVKSIDATSLVRTLANLARGLTVEIVEDRIRRATADQPTGPAREVLAELRAGLRRFPDWQARYRASVTDLWRRRGSDPLRPVLVTTADGATRVYTGDPRADGFIAGPADDFLGPTDEPIAVEAMSRGQRAAYERWLASPAIVANNDRVASILGVLPSDVVPGWAPDWARP</sequence>
<evidence type="ECO:0000313" key="2">
    <source>
        <dbReference type="Proteomes" id="UP000198802"/>
    </source>
</evidence>